<name>A0ABZ2SIB3_9ENTE</name>
<feature type="transmembrane region" description="Helical" evidence="1">
    <location>
        <begin position="48"/>
        <end position="71"/>
    </location>
</feature>
<gene>
    <name evidence="2" type="ORF">DOK78_000206</name>
</gene>
<organism evidence="2 3">
    <name type="scientific">Candidatus Enterococcus lowellii</name>
    <dbReference type="NCBI Taxonomy" id="2230877"/>
    <lineage>
        <taxon>Bacteria</taxon>
        <taxon>Bacillati</taxon>
        <taxon>Bacillota</taxon>
        <taxon>Bacilli</taxon>
        <taxon>Lactobacillales</taxon>
        <taxon>Enterococcaceae</taxon>
        <taxon>Enterococcus</taxon>
    </lineage>
</organism>
<keyword evidence="1" id="KW-0472">Membrane</keyword>
<evidence type="ECO:0000313" key="2">
    <source>
        <dbReference type="EMBL" id="WYJ75630.1"/>
    </source>
</evidence>
<keyword evidence="1" id="KW-0812">Transmembrane</keyword>
<keyword evidence="1" id="KW-1133">Transmembrane helix</keyword>
<reference evidence="2 3" key="2">
    <citation type="submission" date="2024-03" db="EMBL/GenBank/DDBJ databases">
        <title>The Genome Sequence of Enterococcus sp. DIV2402.</title>
        <authorList>
            <consortium name="The Broad Institute Genomics Platform"/>
            <consortium name="The Broad Institute Microbial Omics Core"/>
            <consortium name="The Broad Institute Genomic Center for Infectious Diseases"/>
            <person name="Earl A."/>
            <person name="Manson A."/>
            <person name="Gilmore M."/>
            <person name="Schwartman J."/>
            <person name="Shea T."/>
            <person name="Abouelleil A."/>
            <person name="Cao P."/>
            <person name="Chapman S."/>
            <person name="Cusick C."/>
            <person name="Young S."/>
            <person name="Neafsey D."/>
            <person name="Nusbaum C."/>
            <person name="Birren B."/>
        </authorList>
    </citation>
    <scope>NUCLEOTIDE SEQUENCE [LARGE SCALE GENOMIC DNA]</scope>
    <source>
        <strain evidence="2 3">DIV2402</strain>
    </source>
</reference>
<dbReference type="Proteomes" id="UP000664701">
    <property type="component" value="Chromosome"/>
</dbReference>
<proteinExistence type="predicted"/>
<dbReference type="EMBL" id="CP147251">
    <property type="protein sequence ID" value="WYJ75630.1"/>
    <property type="molecule type" value="Genomic_DNA"/>
</dbReference>
<dbReference type="RefSeq" id="WP_207871807.1">
    <property type="nucleotide sequence ID" value="NZ_CP147251.1"/>
</dbReference>
<reference evidence="2 3" key="1">
    <citation type="submission" date="2021-03" db="EMBL/GenBank/DDBJ databases">
        <authorList>
            <person name="Gilmore M.S."/>
            <person name="Schwartzman J."/>
            <person name="Van Tyne D."/>
            <person name="Martin M."/>
            <person name="Earl A.M."/>
            <person name="Manson A.L."/>
            <person name="Straub T."/>
            <person name="Salamzade R."/>
            <person name="Saavedra J."/>
            <person name="Lebreton F."/>
            <person name="Prichula J."/>
            <person name="Schaufler K."/>
            <person name="Gaca A."/>
            <person name="Sgardioli B."/>
            <person name="Wagenaar J."/>
            <person name="Strong T."/>
        </authorList>
    </citation>
    <scope>NUCLEOTIDE SEQUENCE [LARGE SCALE GENOMIC DNA]</scope>
    <source>
        <strain evidence="2 3">DIV2402</strain>
    </source>
</reference>
<accession>A0ABZ2SIB3</accession>
<feature type="transmembrane region" description="Helical" evidence="1">
    <location>
        <begin position="7"/>
        <end position="28"/>
    </location>
</feature>
<protein>
    <submittedName>
        <fullName evidence="2">Uncharacterized protein</fullName>
    </submittedName>
</protein>
<sequence>MGKQKKFLFYAVIALMIVVASFLGWKLLTATGVIGLPDVAHLHTRSALPHGLVLVLFLPIVATGALFYGIAYTKK</sequence>
<evidence type="ECO:0000256" key="1">
    <source>
        <dbReference type="SAM" id="Phobius"/>
    </source>
</evidence>
<keyword evidence="3" id="KW-1185">Reference proteome</keyword>
<evidence type="ECO:0000313" key="3">
    <source>
        <dbReference type="Proteomes" id="UP000664701"/>
    </source>
</evidence>